<dbReference type="InterPro" id="IPR053157">
    <property type="entry name" value="Sterol_Uptake_Regulator"/>
</dbReference>
<dbReference type="CDD" id="cd00067">
    <property type="entry name" value="GAL4"/>
    <property type="match status" value="1"/>
</dbReference>
<dbReference type="PANTHER" id="PTHR47784:SF5">
    <property type="entry name" value="STEROL UPTAKE CONTROL PROTEIN 2"/>
    <property type="match status" value="1"/>
</dbReference>
<keyword evidence="5" id="KW-1185">Reference proteome</keyword>
<protein>
    <recommendedName>
        <fullName evidence="3">Zn(2)-C6 fungal-type domain-containing protein</fullName>
    </recommendedName>
</protein>
<dbReference type="Proteomes" id="UP000738349">
    <property type="component" value="Unassembled WGS sequence"/>
</dbReference>
<dbReference type="Gene3D" id="4.10.240.10">
    <property type="entry name" value="Zn(2)-C6 fungal-type DNA-binding domain"/>
    <property type="match status" value="1"/>
</dbReference>
<dbReference type="InterPro" id="IPR021858">
    <property type="entry name" value="Fun_TF"/>
</dbReference>
<evidence type="ECO:0000313" key="4">
    <source>
        <dbReference type="EMBL" id="KAH7153431.1"/>
    </source>
</evidence>
<dbReference type="InterPro" id="IPR036864">
    <property type="entry name" value="Zn2-C6_fun-type_DNA-bd_sf"/>
</dbReference>
<dbReference type="OrthoDB" id="5295362at2759"/>
<dbReference type="GO" id="GO:0001228">
    <property type="term" value="F:DNA-binding transcription activator activity, RNA polymerase II-specific"/>
    <property type="evidence" value="ECO:0007669"/>
    <property type="project" value="TreeGrafter"/>
</dbReference>
<dbReference type="GO" id="GO:0008270">
    <property type="term" value="F:zinc ion binding"/>
    <property type="evidence" value="ECO:0007669"/>
    <property type="project" value="InterPro"/>
</dbReference>
<sequence length="385" mass="42929">MRRGHTKSRAGCIECKRRKVKCDEVRPSCFNCSRRGSLCSLATSRGSSTSSNPAGPRSAFSSYHGIPSPLSRPTTEVWDGSLELMHHYATITANTLAMRPEMQHVWRAVVPETGYRHPFVTHGILAVAALHKAHLLPANGDKYLNAAAYHQMLGLKGFREALASVNHDNWEPSFCFSSTIVLCGFCMPALGRGDEMSNLNKIFVMIRGLRNTLWPSQGQIRHTQYAPWSYGIWVIDENSVADGDDPPLDNCSLPRDTFDALSRLSTFFDTNLPQASRGDYEIAVTHLRIAARLMAHAGARAEVGMLLFFPYVIPDSIVADIQAASPYAMVLLSYFILLLNSLESKFWFLRGWSERLLAITEGSLVDYPKLQNIVAWPREHLNSLS</sequence>
<feature type="region of interest" description="Disordered" evidence="2">
    <location>
        <begin position="43"/>
        <end position="67"/>
    </location>
</feature>
<evidence type="ECO:0000256" key="1">
    <source>
        <dbReference type="ARBA" id="ARBA00023242"/>
    </source>
</evidence>
<comment type="caution">
    <text evidence="4">The sequence shown here is derived from an EMBL/GenBank/DDBJ whole genome shotgun (WGS) entry which is preliminary data.</text>
</comment>
<dbReference type="InterPro" id="IPR001138">
    <property type="entry name" value="Zn2Cys6_DnaBD"/>
</dbReference>
<keyword evidence="1" id="KW-0539">Nucleus</keyword>
<evidence type="ECO:0000313" key="5">
    <source>
        <dbReference type="Proteomes" id="UP000738349"/>
    </source>
</evidence>
<name>A0A9P9J8I5_9HYPO</name>
<dbReference type="PROSITE" id="PS00463">
    <property type="entry name" value="ZN2_CY6_FUNGAL_1"/>
    <property type="match status" value="1"/>
</dbReference>
<dbReference type="Pfam" id="PF11951">
    <property type="entry name" value="Fungal_trans_2"/>
    <property type="match status" value="1"/>
</dbReference>
<dbReference type="SUPFAM" id="SSF57701">
    <property type="entry name" value="Zn2/Cys6 DNA-binding domain"/>
    <property type="match status" value="1"/>
</dbReference>
<dbReference type="AlphaFoldDB" id="A0A9P9J8I5"/>
<organism evidence="4 5">
    <name type="scientific">Dactylonectria macrodidyma</name>
    <dbReference type="NCBI Taxonomy" id="307937"/>
    <lineage>
        <taxon>Eukaryota</taxon>
        <taxon>Fungi</taxon>
        <taxon>Dikarya</taxon>
        <taxon>Ascomycota</taxon>
        <taxon>Pezizomycotina</taxon>
        <taxon>Sordariomycetes</taxon>
        <taxon>Hypocreomycetidae</taxon>
        <taxon>Hypocreales</taxon>
        <taxon>Nectriaceae</taxon>
        <taxon>Dactylonectria</taxon>
    </lineage>
</organism>
<proteinExistence type="predicted"/>
<dbReference type="EMBL" id="JAGMUV010000006">
    <property type="protein sequence ID" value="KAH7153431.1"/>
    <property type="molecule type" value="Genomic_DNA"/>
</dbReference>
<gene>
    <name evidence="4" type="ORF">EDB81DRAFT_455336</name>
</gene>
<evidence type="ECO:0000256" key="2">
    <source>
        <dbReference type="SAM" id="MobiDB-lite"/>
    </source>
</evidence>
<dbReference type="PROSITE" id="PS50048">
    <property type="entry name" value="ZN2_CY6_FUNGAL_2"/>
    <property type="match status" value="1"/>
</dbReference>
<dbReference type="Pfam" id="PF00172">
    <property type="entry name" value="Zn_clus"/>
    <property type="match status" value="1"/>
</dbReference>
<evidence type="ECO:0000259" key="3">
    <source>
        <dbReference type="PROSITE" id="PS50048"/>
    </source>
</evidence>
<reference evidence="4" key="1">
    <citation type="journal article" date="2021" name="Nat. Commun.">
        <title>Genetic determinants of endophytism in the Arabidopsis root mycobiome.</title>
        <authorList>
            <person name="Mesny F."/>
            <person name="Miyauchi S."/>
            <person name="Thiergart T."/>
            <person name="Pickel B."/>
            <person name="Atanasova L."/>
            <person name="Karlsson M."/>
            <person name="Huettel B."/>
            <person name="Barry K.W."/>
            <person name="Haridas S."/>
            <person name="Chen C."/>
            <person name="Bauer D."/>
            <person name="Andreopoulos W."/>
            <person name="Pangilinan J."/>
            <person name="LaButti K."/>
            <person name="Riley R."/>
            <person name="Lipzen A."/>
            <person name="Clum A."/>
            <person name="Drula E."/>
            <person name="Henrissat B."/>
            <person name="Kohler A."/>
            <person name="Grigoriev I.V."/>
            <person name="Martin F.M."/>
            <person name="Hacquard S."/>
        </authorList>
    </citation>
    <scope>NUCLEOTIDE SEQUENCE</scope>
    <source>
        <strain evidence="4">MPI-CAGE-AT-0147</strain>
    </source>
</reference>
<dbReference type="PANTHER" id="PTHR47784">
    <property type="entry name" value="STEROL UPTAKE CONTROL PROTEIN 2"/>
    <property type="match status" value="1"/>
</dbReference>
<feature type="domain" description="Zn(2)-C6 fungal-type" evidence="3">
    <location>
        <begin position="11"/>
        <end position="41"/>
    </location>
</feature>
<accession>A0A9P9J8I5</accession>
<dbReference type="SMART" id="SM00066">
    <property type="entry name" value="GAL4"/>
    <property type="match status" value="1"/>
</dbReference>